<dbReference type="PATRIC" id="fig|429727.3.peg.2504"/>
<dbReference type="RefSeq" id="WP_046105528.1">
    <property type="nucleotide sequence ID" value="NZ_JZEY01000061.1"/>
</dbReference>
<feature type="domain" description="Flagellar basal-body/hook protein C-terminal" evidence="2">
    <location>
        <begin position="35"/>
        <end position="70"/>
    </location>
</feature>
<evidence type="ECO:0000313" key="4">
    <source>
        <dbReference type="Proteomes" id="UP000033649"/>
    </source>
</evidence>
<dbReference type="OrthoDB" id="7951020at2"/>
<accession>A0A0F5FF11</accession>
<protein>
    <recommendedName>
        <fullName evidence="2">Flagellar basal-body/hook protein C-terminal domain-containing protein</fullName>
    </recommendedName>
</protein>
<comment type="caution">
    <text evidence="3">The sequence shown here is derived from an EMBL/GenBank/DDBJ whole genome shotgun (WGS) entry which is preliminary data.</text>
</comment>
<dbReference type="EMBL" id="JZEY01000061">
    <property type="protein sequence ID" value="KKB07499.1"/>
    <property type="molecule type" value="Genomic_DNA"/>
</dbReference>
<dbReference type="InterPro" id="IPR010930">
    <property type="entry name" value="Flg_bb/hook_C_dom"/>
</dbReference>
<name>A0A0F5FF11_9HYPH</name>
<dbReference type="AlphaFoldDB" id="A0A0F5FF11"/>
<keyword evidence="4" id="KW-1185">Reference proteome</keyword>
<proteinExistence type="inferred from homology"/>
<reference evidence="3 4" key="1">
    <citation type="submission" date="2015-03" db="EMBL/GenBank/DDBJ databases">
        <authorList>
            <person name="Hassan Y."/>
            <person name="Lepp D."/>
            <person name="Li X.-Z."/>
            <person name="Zhou T."/>
        </authorList>
    </citation>
    <scope>NUCLEOTIDE SEQUENCE [LARGE SCALE GENOMIC DNA]</scope>
    <source>
        <strain evidence="3 4">IPL18</strain>
    </source>
</reference>
<dbReference type="Proteomes" id="UP000033649">
    <property type="component" value="Unassembled WGS sequence"/>
</dbReference>
<gene>
    <name evidence="3" type="ORF">VE26_12160</name>
</gene>
<evidence type="ECO:0000313" key="3">
    <source>
        <dbReference type="EMBL" id="KKB07499.1"/>
    </source>
</evidence>
<dbReference type="STRING" id="429727.VE26_12160"/>
<sequence length="73" mass="7598">MAISSISIAAGGVQRASHQLEVSAGRIARVGAQDVDVSSEMVNVLNARTDFKANAKAIEASRDMSKALLDILA</sequence>
<evidence type="ECO:0000256" key="1">
    <source>
        <dbReference type="ARBA" id="ARBA00009677"/>
    </source>
</evidence>
<organism evidence="3 4">
    <name type="scientific">Devosia chinhatensis</name>
    <dbReference type="NCBI Taxonomy" id="429727"/>
    <lineage>
        <taxon>Bacteria</taxon>
        <taxon>Pseudomonadati</taxon>
        <taxon>Pseudomonadota</taxon>
        <taxon>Alphaproteobacteria</taxon>
        <taxon>Hyphomicrobiales</taxon>
        <taxon>Devosiaceae</taxon>
        <taxon>Devosia</taxon>
    </lineage>
</organism>
<evidence type="ECO:0000259" key="2">
    <source>
        <dbReference type="Pfam" id="PF06429"/>
    </source>
</evidence>
<comment type="similarity">
    <text evidence="1">Belongs to the flagella basal body rod proteins family.</text>
</comment>
<dbReference type="Pfam" id="PF06429">
    <property type="entry name" value="Flg_bbr_C"/>
    <property type="match status" value="1"/>
</dbReference>